<evidence type="ECO:0000313" key="2">
    <source>
        <dbReference type="Proteomes" id="UP000197208"/>
    </source>
</evidence>
<comment type="caution">
    <text evidence="1">The sequence shown here is derived from an EMBL/GenBank/DDBJ whole genome shotgun (WGS) entry which is preliminary data.</text>
</comment>
<dbReference type="Proteomes" id="UP000197208">
    <property type="component" value="Unassembled WGS sequence"/>
</dbReference>
<name>A0A246BTI2_9DEIO</name>
<dbReference type="AlphaFoldDB" id="A0A246BTI2"/>
<dbReference type="Gene3D" id="3.40.50.1110">
    <property type="entry name" value="SGNH hydrolase"/>
    <property type="match status" value="1"/>
</dbReference>
<proteinExistence type="predicted"/>
<sequence length="268" mass="27691">MPVVAPSPIWMIGDSLTIGAGATSEATRIYTHVRTLTGRTVVVDAQGGTTSTAIAARVGALPVTVAAPGGLPQSGSVEVIPSVRLLDGAGNDRRLTVTVGGVTGTLVHSNHNPDGSLNAAQPYVFQRAAAGAAINPGVYPLAVPLGERPTHTTIIWAGRNNYAQTDTVVQDVRAIVATLKTPRYIVLSVLNGRGEVRGTNAHAAIQRTNVALASAFGERFVDVRAALVGTAADDTVPEALRFDGIHLNDAGQLLAAQTVVGALKRLNY</sequence>
<reference evidence="1 2" key="1">
    <citation type="submission" date="2017-05" db="EMBL/GenBank/DDBJ databases">
        <title>De novo genome assembly of Deniococcus indicus strain DR1.</title>
        <authorList>
            <person name="Chauhan D."/>
            <person name="Yennamalli R.M."/>
            <person name="Priyadarshini R."/>
        </authorList>
    </citation>
    <scope>NUCLEOTIDE SEQUENCE [LARGE SCALE GENOMIC DNA]</scope>
    <source>
        <strain evidence="1 2">DR1</strain>
    </source>
</reference>
<evidence type="ECO:0000313" key="1">
    <source>
        <dbReference type="EMBL" id="OWL98977.1"/>
    </source>
</evidence>
<evidence type="ECO:0008006" key="3">
    <source>
        <dbReference type="Google" id="ProtNLM"/>
    </source>
</evidence>
<keyword evidence="2" id="KW-1185">Reference proteome</keyword>
<accession>A0A246BTI2</accession>
<organism evidence="1 2">
    <name type="scientific">Deinococcus indicus</name>
    <dbReference type="NCBI Taxonomy" id="223556"/>
    <lineage>
        <taxon>Bacteria</taxon>
        <taxon>Thermotogati</taxon>
        <taxon>Deinococcota</taxon>
        <taxon>Deinococci</taxon>
        <taxon>Deinococcales</taxon>
        <taxon>Deinococcaceae</taxon>
        <taxon>Deinococcus</taxon>
    </lineage>
</organism>
<dbReference type="InterPro" id="IPR036514">
    <property type="entry name" value="SGNH_hydro_sf"/>
</dbReference>
<dbReference type="SUPFAM" id="SSF52266">
    <property type="entry name" value="SGNH hydrolase"/>
    <property type="match status" value="1"/>
</dbReference>
<protein>
    <recommendedName>
        <fullName evidence="3">SGNH hydrolase-type esterase domain-containing protein</fullName>
    </recommendedName>
</protein>
<gene>
    <name evidence="1" type="ORF">CBQ26_00525</name>
</gene>
<dbReference type="EMBL" id="NHMK01000003">
    <property type="protein sequence ID" value="OWL98977.1"/>
    <property type="molecule type" value="Genomic_DNA"/>
</dbReference>